<dbReference type="Proteomes" id="UP000439903">
    <property type="component" value="Unassembled WGS sequence"/>
</dbReference>
<keyword evidence="4" id="KW-0645">Protease</keyword>
<comment type="caution">
    <text evidence="10">The sequence shown here is derived from an EMBL/GenBank/DDBJ whole genome shotgun (WGS) entry which is preliminary data.</text>
</comment>
<dbReference type="PANTHER" id="PTHR24006">
    <property type="entry name" value="UBIQUITIN CARBOXYL-TERMINAL HYDROLASE"/>
    <property type="match status" value="1"/>
</dbReference>
<evidence type="ECO:0000256" key="7">
    <source>
        <dbReference type="ARBA" id="ARBA00022807"/>
    </source>
</evidence>
<protein>
    <recommendedName>
        <fullName evidence="3">ubiquitinyl hydrolase 1</fullName>
        <ecNumber evidence="3">3.4.19.12</ecNumber>
    </recommendedName>
</protein>
<keyword evidence="6" id="KW-0378">Hydrolase</keyword>
<dbReference type="GO" id="GO:0016579">
    <property type="term" value="P:protein deubiquitination"/>
    <property type="evidence" value="ECO:0007669"/>
    <property type="project" value="InterPro"/>
</dbReference>
<comment type="catalytic activity">
    <reaction evidence="1">
        <text>Thiol-dependent hydrolysis of ester, thioester, amide, peptide and isopeptide bonds formed by the C-terminal Gly of ubiquitin (a 76-residue protein attached to proteins as an intracellular targeting signal).</text>
        <dbReference type="EC" id="3.4.19.12"/>
    </reaction>
</comment>
<dbReference type="GO" id="GO:0005634">
    <property type="term" value="C:nucleus"/>
    <property type="evidence" value="ECO:0007669"/>
    <property type="project" value="TreeGrafter"/>
</dbReference>
<keyword evidence="7" id="KW-0788">Thiol protease</keyword>
<evidence type="ECO:0000256" key="8">
    <source>
        <dbReference type="SAM" id="MobiDB-lite"/>
    </source>
</evidence>
<gene>
    <name evidence="10" type="ORF">F8M41_006543</name>
</gene>
<accession>A0A8H3X724</accession>
<name>A0A8H3X724_GIGMA</name>
<dbReference type="InterPro" id="IPR001394">
    <property type="entry name" value="Peptidase_C19_UCH"/>
</dbReference>
<dbReference type="InterPro" id="IPR028889">
    <property type="entry name" value="USP"/>
</dbReference>
<dbReference type="EMBL" id="WTPW01001641">
    <property type="protein sequence ID" value="KAF0424548.1"/>
    <property type="molecule type" value="Genomic_DNA"/>
</dbReference>
<evidence type="ECO:0000256" key="6">
    <source>
        <dbReference type="ARBA" id="ARBA00022801"/>
    </source>
</evidence>
<evidence type="ECO:0000313" key="10">
    <source>
        <dbReference type="EMBL" id="KAF0424548.1"/>
    </source>
</evidence>
<reference evidence="10 11" key="1">
    <citation type="journal article" date="2019" name="Environ. Microbiol.">
        <title>At the nexus of three kingdoms: the genome of the mycorrhizal fungus Gigaspora margarita provides insights into plant, endobacterial and fungal interactions.</title>
        <authorList>
            <person name="Venice F."/>
            <person name="Ghignone S."/>
            <person name="Salvioli di Fossalunga A."/>
            <person name="Amselem J."/>
            <person name="Novero M."/>
            <person name="Xianan X."/>
            <person name="Sedzielewska Toro K."/>
            <person name="Morin E."/>
            <person name="Lipzen A."/>
            <person name="Grigoriev I.V."/>
            <person name="Henrissat B."/>
            <person name="Martin F.M."/>
            <person name="Bonfante P."/>
        </authorList>
    </citation>
    <scope>NUCLEOTIDE SEQUENCE [LARGE SCALE GENOMIC DNA]</scope>
    <source>
        <strain evidence="10 11">BEG34</strain>
    </source>
</reference>
<evidence type="ECO:0000313" key="11">
    <source>
        <dbReference type="Proteomes" id="UP000439903"/>
    </source>
</evidence>
<feature type="domain" description="USP" evidence="9">
    <location>
        <begin position="39"/>
        <end position="327"/>
    </location>
</feature>
<evidence type="ECO:0000256" key="5">
    <source>
        <dbReference type="ARBA" id="ARBA00022786"/>
    </source>
</evidence>
<evidence type="ECO:0000259" key="9">
    <source>
        <dbReference type="PROSITE" id="PS50235"/>
    </source>
</evidence>
<proteinExistence type="inferred from homology"/>
<dbReference type="SUPFAM" id="SSF54001">
    <property type="entry name" value="Cysteine proteinases"/>
    <property type="match status" value="1"/>
</dbReference>
<dbReference type="GO" id="GO:0005829">
    <property type="term" value="C:cytosol"/>
    <property type="evidence" value="ECO:0007669"/>
    <property type="project" value="TreeGrafter"/>
</dbReference>
<evidence type="ECO:0000256" key="3">
    <source>
        <dbReference type="ARBA" id="ARBA00012759"/>
    </source>
</evidence>
<evidence type="ECO:0000256" key="2">
    <source>
        <dbReference type="ARBA" id="ARBA00009085"/>
    </source>
</evidence>
<feature type="region of interest" description="Disordered" evidence="8">
    <location>
        <begin position="333"/>
        <end position="360"/>
    </location>
</feature>
<evidence type="ECO:0000256" key="4">
    <source>
        <dbReference type="ARBA" id="ARBA00022670"/>
    </source>
</evidence>
<dbReference type="EC" id="3.4.19.12" evidence="3"/>
<keyword evidence="5" id="KW-0833">Ubl conjugation pathway</keyword>
<dbReference type="Gene3D" id="3.90.70.10">
    <property type="entry name" value="Cysteine proteinases"/>
    <property type="match status" value="1"/>
</dbReference>
<sequence length="723" mass="82164">MKSKFDRRPPLHNRINRNTCSQANLVLPNFPLTPPLKGVGLCNNTGVDCFINSTLQCLMHTQPFANFLERNLKCSCSGFCGLRELSILRMCALRARYTIRNRDLHRNIKVIDPCADAYSQNDAFLFLCGLISNHIERCCNSLQITSMFFDRVFKTTWRNEVICTACSHKSITYKQEQAIQVGLGKMLIGSVRDWAGPYPLNDYKCDKCNRNTCSQKCHLTRLPEILIIQVKRFRYDRGLQRSVKANNYMSYSEILDMSEFCENPNEDARYRLSASIVHVGSTPRSGHYYAYAKTASGWVKFNDSLATNVLLETTLRDKPYILFYTKENTSTVVSSSSSDMKSNTSSSTMNTSSSDMKPSRCNTVKHVSEKFNKISLNGKVPYNIQSSAAENMVSIKTEIPKDLSNNKNSSEIVDVVKNDNKNEQAISKKFEKMKIDESNNYTGSKEPDVIQSKANNVKSVSGPIEIPEQTKNDESIITTNCLITLTTIPSDQENLQTIDASQADSLSLKPVISMKSDDITMSTVTSSVKTTEVVKNDLVEKVEKAFGVSTLGKRKERVNDYEQNIVNKNKLNKLISNVQLVNGISQEHISIEEWQVQKIQRNTLSNPIINNQFSSDTSRTMVNGQIVNIATIDQKYNENSTTSSFCNKVPNFGNIYIIEYEQCRWVVENIPSINSLNDEWKRKFSRIGNNTIRKKRKGRFRNRVRWGIQNLQEKSPFFTKNLL</sequence>
<keyword evidence="11" id="KW-1185">Reference proteome</keyword>
<dbReference type="PANTHER" id="PTHR24006:SF758">
    <property type="entry name" value="UBIQUITIN CARBOXYL-TERMINAL HYDROLASE 36"/>
    <property type="match status" value="1"/>
</dbReference>
<dbReference type="InterPro" id="IPR050164">
    <property type="entry name" value="Peptidase_C19"/>
</dbReference>
<dbReference type="GO" id="GO:0004843">
    <property type="term" value="F:cysteine-type deubiquitinase activity"/>
    <property type="evidence" value="ECO:0007669"/>
    <property type="project" value="UniProtKB-EC"/>
</dbReference>
<dbReference type="AlphaFoldDB" id="A0A8H3X724"/>
<dbReference type="InterPro" id="IPR038765">
    <property type="entry name" value="Papain-like_cys_pep_sf"/>
</dbReference>
<dbReference type="GO" id="GO:0006508">
    <property type="term" value="P:proteolysis"/>
    <property type="evidence" value="ECO:0007669"/>
    <property type="project" value="UniProtKB-KW"/>
</dbReference>
<comment type="similarity">
    <text evidence="2">Belongs to the peptidase C19 family.</text>
</comment>
<dbReference type="Pfam" id="PF00443">
    <property type="entry name" value="UCH"/>
    <property type="match status" value="1"/>
</dbReference>
<organism evidence="10 11">
    <name type="scientific">Gigaspora margarita</name>
    <dbReference type="NCBI Taxonomy" id="4874"/>
    <lineage>
        <taxon>Eukaryota</taxon>
        <taxon>Fungi</taxon>
        <taxon>Fungi incertae sedis</taxon>
        <taxon>Mucoromycota</taxon>
        <taxon>Glomeromycotina</taxon>
        <taxon>Glomeromycetes</taxon>
        <taxon>Diversisporales</taxon>
        <taxon>Gigasporaceae</taxon>
        <taxon>Gigaspora</taxon>
    </lineage>
</organism>
<evidence type="ECO:0000256" key="1">
    <source>
        <dbReference type="ARBA" id="ARBA00000707"/>
    </source>
</evidence>
<dbReference type="OrthoDB" id="2381810at2759"/>
<dbReference type="PROSITE" id="PS50235">
    <property type="entry name" value="USP_3"/>
    <property type="match status" value="1"/>
</dbReference>
<feature type="compositionally biased region" description="Low complexity" evidence="8">
    <location>
        <begin position="333"/>
        <end position="356"/>
    </location>
</feature>